<dbReference type="InterPro" id="IPR045584">
    <property type="entry name" value="Pilin-like"/>
</dbReference>
<comment type="caution">
    <text evidence="13">The sequence shown here is derived from an EMBL/GenBank/DDBJ whole genome shotgun (WGS) entry which is preliminary data.</text>
</comment>
<evidence type="ECO:0000256" key="5">
    <source>
        <dbReference type="ARBA" id="ARBA00022519"/>
    </source>
</evidence>
<name>A0ABN8USK6_9GAMM</name>
<keyword evidence="6 11" id="KW-0812">Transmembrane</keyword>
<evidence type="ECO:0000256" key="10">
    <source>
        <dbReference type="ARBA" id="ARBA00030775"/>
    </source>
</evidence>
<dbReference type="InterPro" id="IPR022346">
    <property type="entry name" value="T2SS_GspH"/>
</dbReference>
<keyword evidence="3" id="KW-1003">Cell membrane</keyword>
<dbReference type="Pfam" id="PF12019">
    <property type="entry name" value="GspH"/>
    <property type="match status" value="1"/>
</dbReference>
<sequence>MFYKHVGLTLLEILVTLTIIIVLLSLALTSYGEVISAHRPEFALKKLKRALHLAKTQAASSGNKTTLCHLENQQCIDNAWNKKLTVFVDRGELRVLDGDDIRLHELSAIAPQDTIEYPRRAIIFNSDASIKGFTNGTFVYCLPIHQGVSDGLEMSVSNSGRARIRDTKKCPL</sequence>
<evidence type="ECO:0000256" key="1">
    <source>
        <dbReference type="ARBA" id="ARBA00004377"/>
    </source>
</evidence>
<gene>
    <name evidence="13" type="ORF">PSECIP111951_02959</name>
</gene>
<keyword evidence="5" id="KW-0997">Cell inner membrane</keyword>
<organism evidence="13 14">
    <name type="scientific">Pseudoalteromonas holothuriae</name>
    <dbReference type="NCBI Taxonomy" id="2963714"/>
    <lineage>
        <taxon>Bacteria</taxon>
        <taxon>Pseudomonadati</taxon>
        <taxon>Pseudomonadota</taxon>
        <taxon>Gammaproteobacteria</taxon>
        <taxon>Alteromonadales</taxon>
        <taxon>Pseudoalteromonadaceae</taxon>
        <taxon>Pseudoalteromonas</taxon>
    </lineage>
</organism>
<comment type="subcellular location">
    <subcellularLocation>
        <location evidence="1">Cell inner membrane</location>
        <topology evidence="1">Single-pass membrane protein</topology>
    </subcellularLocation>
</comment>
<evidence type="ECO:0000256" key="6">
    <source>
        <dbReference type="ARBA" id="ARBA00022692"/>
    </source>
</evidence>
<dbReference type="Proteomes" id="UP001152485">
    <property type="component" value="Unassembled WGS sequence"/>
</dbReference>
<keyword evidence="8 11" id="KW-0472">Membrane</keyword>
<evidence type="ECO:0000256" key="11">
    <source>
        <dbReference type="SAM" id="Phobius"/>
    </source>
</evidence>
<evidence type="ECO:0000313" key="13">
    <source>
        <dbReference type="EMBL" id="CAH9063722.1"/>
    </source>
</evidence>
<dbReference type="SUPFAM" id="SSF54523">
    <property type="entry name" value="Pili subunits"/>
    <property type="match status" value="1"/>
</dbReference>
<dbReference type="Gene3D" id="3.55.40.10">
    <property type="entry name" value="minor pseudopilin epsh domain"/>
    <property type="match status" value="1"/>
</dbReference>
<evidence type="ECO:0000256" key="8">
    <source>
        <dbReference type="ARBA" id="ARBA00023136"/>
    </source>
</evidence>
<comment type="similarity">
    <text evidence="9">Belongs to the GSP H family.</text>
</comment>
<evidence type="ECO:0000256" key="9">
    <source>
        <dbReference type="ARBA" id="ARBA00025772"/>
    </source>
</evidence>
<keyword evidence="7 11" id="KW-1133">Transmembrane helix</keyword>
<dbReference type="RefSeq" id="WP_261594261.1">
    <property type="nucleotide sequence ID" value="NZ_CAMAPD010000015.1"/>
</dbReference>
<feature type="domain" description="General secretion pathway GspH" evidence="12">
    <location>
        <begin position="46"/>
        <end position="160"/>
    </location>
</feature>
<feature type="transmembrane region" description="Helical" evidence="11">
    <location>
        <begin position="6"/>
        <end position="29"/>
    </location>
</feature>
<keyword evidence="4" id="KW-0488">Methylation</keyword>
<protein>
    <recommendedName>
        <fullName evidence="2">Type II secretion system protein H</fullName>
    </recommendedName>
    <alternativeName>
        <fullName evidence="10">General secretion pathway protein H</fullName>
    </alternativeName>
</protein>
<evidence type="ECO:0000256" key="2">
    <source>
        <dbReference type="ARBA" id="ARBA00021549"/>
    </source>
</evidence>
<dbReference type="EMBL" id="CAMAPD010000015">
    <property type="protein sequence ID" value="CAH9063722.1"/>
    <property type="molecule type" value="Genomic_DNA"/>
</dbReference>
<proteinExistence type="inferred from homology"/>
<evidence type="ECO:0000256" key="3">
    <source>
        <dbReference type="ARBA" id="ARBA00022475"/>
    </source>
</evidence>
<reference evidence="13 14" key="1">
    <citation type="submission" date="2022-07" db="EMBL/GenBank/DDBJ databases">
        <authorList>
            <person name="Criscuolo A."/>
        </authorList>
    </citation>
    <scope>NUCLEOTIDE SEQUENCE [LARGE SCALE GENOMIC DNA]</scope>
    <source>
        <strain evidence="14">CIP 111951</strain>
    </source>
</reference>
<evidence type="ECO:0000313" key="14">
    <source>
        <dbReference type="Proteomes" id="UP001152485"/>
    </source>
</evidence>
<evidence type="ECO:0000256" key="7">
    <source>
        <dbReference type="ARBA" id="ARBA00022989"/>
    </source>
</evidence>
<evidence type="ECO:0000259" key="12">
    <source>
        <dbReference type="Pfam" id="PF12019"/>
    </source>
</evidence>
<accession>A0ABN8USK6</accession>
<evidence type="ECO:0000256" key="4">
    <source>
        <dbReference type="ARBA" id="ARBA00022481"/>
    </source>
</evidence>